<dbReference type="CDD" id="cd00609">
    <property type="entry name" value="AAT_like"/>
    <property type="match status" value="1"/>
</dbReference>
<organism evidence="7 8">
    <name type="scientific">Pantoea ananas</name>
    <name type="common">Erwinia uredovora</name>
    <dbReference type="NCBI Taxonomy" id="553"/>
    <lineage>
        <taxon>Bacteria</taxon>
        <taxon>Pseudomonadati</taxon>
        <taxon>Pseudomonadota</taxon>
        <taxon>Gammaproteobacteria</taxon>
        <taxon>Enterobacterales</taxon>
        <taxon>Erwiniaceae</taxon>
        <taxon>Pantoea</taxon>
    </lineage>
</organism>
<sequence>MPFDQIINRRNTDSVKWDFAAKHLGQGAEQLLPMWVSDMDFAAPPQVIDALMQRCQHGVFGYSDRGQTYFDAMLTWYATRHHLYLKQEWICTTEGVIPGLSLLVQLLSNEKDGVVVQGPYYGSFEKIISLNHRQLLNSPLTETGESEYLMDFENLESLFKKYRPPLMILCNPHNPTGRCWRKAELCQLLTLCEAYNVIVLSDEIWADLVLPGHQFTSVLHLDPSWHNSVISATSSSKTFGLSSLRVSNFVIPDAQIRDRFAERLNAHGLDVFNVLSLSASTVAWQSGAGWLDQLLDYITVNRQWFTEQVAEHVPWARVIPAEATYLLWIDCNKAGLNDQQLKAVIMHTADITPSMGYQFGPQGKGFIRLNLACPRDYLRLALEGLKRIRL</sequence>
<dbReference type="InterPro" id="IPR004839">
    <property type="entry name" value="Aminotransferase_I/II_large"/>
</dbReference>
<keyword evidence="4 7" id="KW-0456">Lyase</keyword>
<keyword evidence="3" id="KW-0663">Pyridoxal phosphate</keyword>
<dbReference type="Pfam" id="PF00155">
    <property type="entry name" value="Aminotran_1_2"/>
    <property type="match status" value="1"/>
</dbReference>
<evidence type="ECO:0000256" key="3">
    <source>
        <dbReference type="ARBA" id="ARBA00022898"/>
    </source>
</evidence>
<dbReference type="InterPro" id="IPR015422">
    <property type="entry name" value="PyrdxlP-dep_Trfase_small"/>
</dbReference>
<evidence type="ECO:0000313" key="7">
    <source>
        <dbReference type="EMBL" id="MCW0342219.1"/>
    </source>
</evidence>
<dbReference type="InterPro" id="IPR015421">
    <property type="entry name" value="PyrdxlP-dep_Trfase_major"/>
</dbReference>
<dbReference type="InterPro" id="IPR015424">
    <property type="entry name" value="PyrdxlP-dep_Trfase"/>
</dbReference>
<dbReference type="EMBL" id="JANFVX010000001">
    <property type="protein sequence ID" value="MCW0342219.1"/>
    <property type="molecule type" value="Genomic_DNA"/>
</dbReference>
<evidence type="ECO:0000256" key="2">
    <source>
        <dbReference type="ARBA" id="ARBA00012224"/>
    </source>
</evidence>
<name>A0AAJ1CVG8_PANAN</name>
<dbReference type="NCBIfam" id="TIGR04350">
    <property type="entry name" value="C_S_lyase_PatB"/>
    <property type="match status" value="1"/>
</dbReference>
<evidence type="ECO:0000313" key="8">
    <source>
        <dbReference type="Proteomes" id="UP001208888"/>
    </source>
</evidence>
<dbReference type="Gene3D" id="3.40.640.10">
    <property type="entry name" value="Type I PLP-dependent aspartate aminotransferase-like (Major domain)"/>
    <property type="match status" value="1"/>
</dbReference>
<dbReference type="Proteomes" id="UP001208888">
    <property type="component" value="Unassembled WGS sequence"/>
</dbReference>
<dbReference type="GO" id="GO:0030170">
    <property type="term" value="F:pyridoxal phosphate binding"/>
    <property type="evidence" value="ECO:0007669"/>
    <property type="project" value="InterPro"/>
</dbReference>
<proteinExistence type="inferred from homology"/>
<reference evidence="7" key="1">
    <citation type="submission" date="2022-06" db="EMBL/GenBank/DDBJ databases">
        <title>Dynamics of rice microbiomes reveals core vertical transmitted seed endophytes.</title>
        <authorList>
            <person name="Liao K."/>
            <person name="Zhang X."/>
        </authorList>
    </citation>
    <scope>NUCLEOTIDE SEQUENCE</scope>
    <source>
        <strain evidence="7">JT1-17</strain>
    </source>
</reference>
<dbReference type="InterPro" id="IPR027619">
    <property type="entry name" value="C-S_lyase_PatB-like"/>
</dbReference>
<dbReference type="SUPFAM" id="SSF53383">
    <property type="entry name" value="PLP-dependent transferases"/>
    <property type="match status" value="1"/>
</dbReference>
<dbReference type="GO" id="GO:0047804">
    <property type="term" value="F:cysteine-S-conjugate beta-lyase activity"/>
    <property type="evidence" value="ECO:0007669"/>
    <property type="project" value="UniProtKB-EC"/>
</dbReference>
<dbReference type="RefSeq" id="WP_028723889.1">
    <property type="nucleotide sequence ID" value="NZ_JANFVX010000001.1"/>
</dbReference>
<comment type="caution">
    <text evidence="7">The sequence shown here is derived from an EMBL/GenBank/DDBJ whole genome shotgun (WGS) entry which is preliminary data.</text>
</comment>
<evidence type="ECO:0000259" key="6">
    <source>
        <dbReference type="Pfam" id="PF00155"/>
    </source>
</evidence>
<comment type="cofactor">
    <cofactor evidence="1">
        <name>pyridoxal 5'-phosphate</name>
        <dbReference type="ChEBI" id="CHEBI:597326"/>
    </cofactor>
</comment>
<dbReference type="PANTHER" id="PTHR43525">
    <property type="entry name" value="PROTEIN MALY"/>
    <property type="match status" value="1"/>
</dbReference>
<dbReference type="InterPro" id="IPR051798">
    <property type="entry name" value="Class-II_PLP-Dep_Aminotrans"/>
</dbReference>
<comment type="similarity">
    <text evidence="5">Belongs to the class-II pyridoxal-phosphate-dependent aminotransferase family. MalY/PatB cystathionine beta-lyase subfamily.</text>
</comment>
<protein>
    <recommendedName>
        <fullName evidence="2">cysteine-S-conjugate beta-lyase</fullName>
        <ecNumber evidence="2">4.4.1.13</ecNumber>
    </recommendedName>
</protein>
<dbReference type="PANTHER" id="PTHR43525:SF1">
    <property type="entry name" value="PROTEIN MALY"/>
    <property type="match status" value="1"/>
</dbReference>
<gene>
    <name evidence="7" type="ORF">NB703_000312</name>
</gene>
<accession>A0AAJ1CVG8</accession>
<feature type="domain" description="Aminotransferase class I/classII large" evidence="6">
    <location>
        <begin position="36"/>
        <end position="383"/>
    </location>
</feature>
<dbReference type="Gene3D" id="3.90.1150.10">
    <property type="entry name" value="Aspartate Aminotransferase, domain 1"/>
    <property type="match status" value="1"/>
</dbReference>
<dbReference type="EC" id="4.4.1.13" evidence="2"/>
<evidence type="ECO:0000256" key="4">
    <source>
        <dbReference type="ARBA" id="ARBA00023239"/>
    </source>
</evidence>
<evidence type="ECO:0000256" key="5">
    <source>
        <dbReference type="ARBA" id="ARBA00037974"/>
    </source>
</evidence>
<dbReference type="AlphaFoldDB" id="A0AAJ1CVG8"/>
<evidence type="ECO:0000256" key="1">
    <source>
        <dbReference type="ARBA" id="ARBA00001933"/>
    </source>
</evidence>